<dbReference type="Gene3D" id="3.30.70.790">
    <property type="entry name" value="UreE, C-terminal domain"/>
    <property type="match status" value="1"/>
</dbReference>
<dbReference type="Proteomes" id="UP000297597">
    <property type="component" value="Unassembled WGS sequence"/>
</dbReference>
<evidence type="ECO:0000313" key="2">
    <source>
        <dbReference type="EMBL" id="TEB10457.1"/>
    </source>
</evidence>
<reference evidence="2 3" key="1">
    <citation type="journal article" date="2018" name="Environ. Microbiol.">
        <title>Novel energy conservation strategies and behaviour of Pelotomaculum schinkii driving syntrophic propionate catabolism.</title>
        <authorList>
            <person name="Hidalgo-Ahumada C.A.P."/>
            <person name="Nobu M.K."/>
            <person name="Narihiro T."/>
            <person name="Tamaki H."/>
            <person name="Liu W.T."/>
            <person name="Kamagata Y."/>
            <person name="Stams A.J.M."/>
            <person name="Imachi H."/>
            <person name="Sousa D.Z."/>
        </authorList>
    </citation>
    <scope>NUCLEOTIDE SEQUENCE [LARGE SCALE GENOMIC DNA]</scope>
    <source>
        <strain evidence="2 3">MGP</strain>
    </source>
</reference>
<accession>A0A4Y7RQB3</accession>
<dbReference type="InterPro" id="IPR018551">
    <property type="entry name" value="DUF2007"/>
</dbReference>
<protein>
    <recommendedName>
        <fullName evidence="1">DUF2007 domain-containing protein</fullName>
    </recommendedName>
</protein>
<sequence length="68" mass="7363">MSKLVTVTTFFDANEAHITKGLLESEGIEAWVFDELAAAYTPIVTGGVRLVVKQADLARAREILGLTD</sequence>
<feature type="domain" description="DUF2007" evidence="1">
    <location>
        <begin position="5"/>
        <end position="64"/>
    </location>
</feature>
<dbReference type="Pfam" id="PF09413">
    <property type="entry name" value="DUF2007"/>
    <property type="match status" value="1"/>
</dbReference>
<keyword evidence="3" id="KW-1185">Reference proteome</keyword>
<proteinExistence type="predicted"/>
<dbReference type="InterPro" id="IPR011322">
    <property type="entry name" value="N-reg_PII-like_a/b"/>
</dbReference>
<evidence type="ECO:0000313" key="3">
    <source>
        <dbReference type="Proteomes" id="UP000297597"/>
    </source>
</evidence>
<dbReference type="AlphaFoldDB" id="A0A4Y7RQB3"/>
<comment type="caution">
    <text evidence="2">The sequence shown here is derived from an EMBL/GenBank/DDBJ whole genome shotgun (WGS) entry which is preliminary data.</text>
</comment>
<organism evidence="2 3">
    <name type="scientific">Pelotomaculum propionicicum</name>
    <dbReference type="NCBI Taxonomy" id="258475"/>
    <lineage>
        <taxon>Bacteria</taxon>
        <taxon>Bacillati</taxon>
        <taxon>Bacillota</taxon>
        <taxon>Clostridia</taxon>
        <taxon>Eubacteriales</taxon>
        <taxon>Desulfotomaculaceae</taxon>
        <taxon>Pelotomaculum</taxon>
    </lineage>
</organism>
<dbReference type="SUPFAM" id="SSF54913">
    <property type="entry name" value="GlnB-like"/>
    <property type="match status" value="1"/>
</dbReference>
<gene>
    <name evidence="2" type="ORF">Pmgp_02366</name>
</gene>
<dbReference type="EMBL" id="QFFZ01000026">
    <property type="protein sequence ID" value="TEB10457.1"/>
    <property type="molecule type" value="Genomic_DNA"/>
</dbReference>
<evidence type="ECO:0000259" key="1">
    <source>
        <dbReference type="Pfam" id="PF09413"/>
    </source>
</evidence>
<dbReference type="RefSeq" id="WP_192902914.1">
    <property type="nucleotide sequence ID" value="NZ_QFFZ01000026.1"/>
</dbReference>
<name>A0A4Y7RQB3_9FIRM</name>